<keyword evidence="3" id="KW-1185">Reference proteome</keyword>
<reference evidence="2 3" key="1">
    <citation type="submission" date="2016-10" db="EMBL/GenBank/DDBJ databases">
        <authorList>
            <person name="de Groot N.N."/>
        </authorList>
    </citation>
    <scope>NUCLEOTIDE SEQUENCE [LARGE SCALE GENOMIC DNA]</scope>
    <source>
        <strain evidence="2 3">DSM 43941</strain>
    </source>
</reference>
<dbReference type="OrthoDB" id="3344388at2"/>
<dbReference type="EMBL" id="LT629758">
    <property type="protein sequence ID" value="SDT50291.1"/>
    <property type="molecule type" value="Genomic_DNA"/>
</dbReference>
<feature type="region of interest" description="Disordered" evidence="1">
    <location>
        <begin position="796"/>
        <end position="818"/>
    </location>
</feature>
<dbReference type="STRING" id="113562.SAMN04489716_4148"/>
<sequence length="818" mass="89217">MTVTDRQAAAVRWALIGKRPGQLGEYTVLAADDTGPGRQDYYALARELVRSNPGTATAGQTDALPWVYFAPVTSGTGRRTAVASMEWPTDEVRDSSGRAATLTRYFDLDPEVVATTGAGYEAQYRALTRESPADGTGFTFRASGPVLDELAGFVHGFGAELLIQAAALLLEGPVVIAPEGPMTGLPDRMRCLDAVLGLLPYGIRDSLAVGTWTPNDSQHGLRLAFSNRVMTGQQMIRRGEPITFRTRVAQDYAHRLLRLIGDGSRRRIAELLAKLWANRRPYSVDRPGEVLDSLADLDRVYAVYQDLIRRAATAGTVADLMRQPDTELNLVEPEITERLVREVLDHGTDYDLQVLARYWPVPMVPGMVVGAALTSAESRMRAIWRLASASGQQTWFLTTLIAGADQGPELERVVTFLTTATDLPFTVLLQQELLARPAAAARVLTAAYLSRGESLSRWAELLFSRRTPLPVWAEPFAAMRAGRPELTKEQATDKMFTGSRVALALFAVTAEAAGADVFLECANAWSVLHNQLRQRDPALVQLFLRITETTGSTSVENHAALDLLRLAADVPLRHNPGLLNPDQTARYLAGLDARLTLLDASLAVEYASGLATEVTRTILDRNGVAFLLTFADRVSPAAAAAVFQRLAERAVSYPAAIAEVSPTVLDRLVELVPGLGIRVARIRLGEAVSRQVPPTAMIQNCVQAQAEGLSVVEILTEIRNWERLDSPAEVFALIDALSAEALKIGLKPIAGSGMAYILDGHCGENRARDFSHWLANHADLLRRRSDFLVQILKKHKPPKPESRGFFRSRSPSDEGAPS</sequence>
<gene>
    <name evidence="2" type="ORF">SAMN04489716_4148</name>
</gene>
<accession>A0A1H2AWI5</accession>
<name>A0A1H2AWI5_9ACTN</name>
<evidence type="ECO:0000313" key="2">
    <source>
        <dbReference type="EMBL" id="SDT50291.1"/>
    </source>
</evidence>
<organism evidence="2 3">
    <name type="scientific">Actinoplanes derwentensis</name>
    <dbReference type="NCBI Taxonomy" id="113562"/>
    <lineage>
        <taxon>Bacteria</taxon>
        <taxon>Bacillati</taxon>
        <taxon>Actinomycetota</taxon>
        <taxon>Actinomycetes</taxon>
        <taxon>Micromonosporales</taxon>
        <taxon>Micromonosporaceae</taxon>
        <taxon>Actinoplanes</taxon>
    </lineage>
</organism>
<evidence type="ECO:0000313" key="3">
    <source>
        <dbReference type="Proteomes" id="UP000198688"/>
    </source>
</evidence>
<dbReference type="RefSeq" id="WP_092546152.1">
    <property type="nucleotide sequence ID" value="NZ_BOMJ01000042.1"/>
</dbReference>
<evidence type="ECO:0000256" key="1">
    <source>
        <dbReference type="SAM" id="MobiDB-lite"/>
    </source>
</evidence>
<dbReference type="AlphaFoldDB" id="A0A1H2AWI5"/>
<dbReference type="Proteomes" id="UP000198688">
    <property type="component" value="Chromosome I"/>
</dbReference>
<proteinExistence type="predicted"/>
<protein>
    <submittedName>
        <fullName evidence="2">Uncharacterized protein</fullName>
    </submittedName>
</protein>